<evidence type="ECO:0000313" key="4">
    <source>
        <dbReference type="EMBL" id="MCH1624303.1"/>
    </source>
</evidence>
<feature type="domain" description="Nudix hydrolase" evidence="3">
    <location>
        <begin position="12"/>
        <end position="146"/>
    </location>
</feature>
<dbReference type="CDD" id="cd04688">
    <property type="entry name" value="NUDIX_Hydrolase"/>
    <property type="match status" value="1"/>
</dbReference>
<dbReference type="PANTHER" id="PTHR43046:SF14">
    <property type="entry name" value="MUTT_NUDIX FAMILY PROTEIN"/>
    <property type="match status" value="1"/>
</dbReference>
<comment type="cofactor">
    <cofactor evidence="1">
        <name>Mg(2+)</name>
        <dbReference type="ChEBI" id="CHEBI:18420"/>
    </cofactor>
</comment>
<dbReference type="PROSITE" id="PS51462">
    <property type="entry name" value="NUDIX"/>
    <property type="match status" value="1"/>
</dbReference>
<protein>
    <submittedName>
        <fullName evidence="4">NUDIX hydrolase</fullName>
    </submittedName>
</protein>
<dbReference type="Gene3D" id="3.90.79.10">
    <property type="entry name" value="Nucleoside Triphosphate Pyrophosphohydrolase"/>
    <property type="match status" value="1"/>
</dbReference>
<keyword evidence="5" id="KW-1185">Reference proteome</keyword>
<evidence type="ECO:0000256" key="1">
    <source>
        <dbReference type="ARBA" id="ARBA00001946"/>
    </source>
</evidence>
<dbReference type="EMBL" id="JAKTTI010000002">
    <property type="protein sequence ID" value="MCH1624303.1"/>
    <property type="molecule type" value="Genomic_DNA"/>
</dbReference>
<organism evidence="4 5">
    <name type="scientific">Fredinandcohnia quinoae</name>
    <dbReference type="NCBI Taxonomy" id="2918902"/>
    <lineage>
        <taxon>Bacteria</taxon>
        <taxon>Bacillati</taxon>
        <taxon>Bacillota</taxon>
        <taxon>Bacilli</taxon>
        <taxon>Bacillales</taxon>
        <taxon>Bacillaceae</taxon>
        <taxon>Fredinandcohnia</taxon>
    </lineage>
</organism>
<reference evidence="4" key="1">
    <citation type="submission" date="2022-02" db="EMBL/GenBank/DDBJ databases">
        <title>Fredinandcohnia quinoae sp. nov. isolated from Chenopodium quinoa seeds.</title>
        <authorList>
            <person name="Saati-Santamaria Z."/>
            <person name="Flores-Felix J.D."/>
            <person name="Igual J.M."/>
            <person name="Velazquez E."/>
            <person name="Garcia-Fraile P."/>
            <person name="Martinez-Molina E."/>
        </authorList>
    </citation>
    <scope>NUCLEOTIDE SEQUENCE</scope>
    <source>
        <strain evidence="4">SECRCQ15</strain>
    </source>
</reference>
<evidence type="ECO:0000259" key="3">
    <source>
        <dbReference type="PROSITE" id="PS51462"/>
    </source>
</evidence>
<sequence length="156" mass="18489">MDAVFKMENMIFNYRVVGVWIENGHVLLHKQVKGEHWALPGGRVQVMEDSKTALKREIKEELGQSVIVHDLLWITENFFEYNHIPFHEIGLYYRISSEDNNPFYRNESFFGLEGDRLIYEWFPINELEKIGLYPEFLKTSMKDIPTSPKHLIITQN</sequence>
<dbReference type="PROSITE" id="PS00893">
    <property type="entry name" value="NUDIX_BOX"/>
    <property type="match status" value="1"/>
</dbReference>
<dbReference type="RefSeq" id="WP_240252577.1">
    <property type="nucleotide sequence ID" value="NZ_JAKTTI010000002.1"/>
</dbReference>
<dbReference type="GO" id="GO:0016787">
    <property type="term" value="F:hydrolase activity"/>
    <property type="evidence" value="ECO:0007669"/>
    <property type="project" value="UniProtKB-KW"/>
</dbReference>
<gene>
    <name evidence="4" type="ORF">MJG50_03100</name>
</gene>
<evidence type="ECO:0000313" key="5">
    <source>
        <dbReference type="Proteomes" id="UP001431131"/>
    </source>
</evidence>
<dbReference type="InterPro" id="IPR020084">
    <property type="entry name" value="NUDIX_hydrolase_CS"/>
</dbReference>
<dbReference type="Proteomes" id="UP001431131">
    <property type="component" value="Unassembled WGS sequence"/>
</dbReference>
<name>A0AAW5E5C0_9BACI</name>
<dbReference type="Pfam" id="PF00293">
    <property type="entry name" value="NUDIX"/>
    <property type="match status" value="1"/>
</dbReference>
<dbReference type="InterPro" id="IPR000086">
    <property type="entry name" value="NUDIX_hydrolase_dom"/>
</dbReference>
<keyword evidence="2 4" id="KW-0378">Hydrolase</keyword>
<dbReference type="AlphaFoldDB" id="A0AAW5E5C0"/>
<evidence type="ECO:0000256" key="2">
    <source>
        <dbReference type="ARBA" id="ARBA00022801"/>
    </source>
</evidence>
<dbReference type="PANTHER" id="PTHR43046">
    <property type="entry name" value="GDP-MANNOSE MANNOSYL HYDROLASE"/>
    <property type="match status" value="1"/>
</dbReference>
<dbReference type="InterPro" id="IPR015797">
    <property type="entry name" value="NUDIX_hydrolase-like_dom_sf"/>
</dbReference>
<accession>A0AAW5E5C0</accession>
<dbReference type="SUPFAM" id="SSF55811">
    <property type="entry name" value="Nudix"/>
    <property type="match status" value="1"/>
</dbReference>
<comment type="caution">
    <text evidence="4">The sequence shown here is derived from an EMBL/GenBank/DDBJ whole genome shotgun (WGS) entry which is preliminary data.</text>
</comment>
<proteinExistence type="predicted"/>